<organism evidence="7 8">
    <name type="scientific">Gangjinia marincola</name>
    <dbReference type="NCBI Taxonomy" id="578463"/>
    <lineage>
        <taxon>Bacteria</taxon>
        <taxon>Pseudomonadati</taxon>
        <taxon>Bacteroidota</taxon>
        <taxon>Flavobacteriia</taxon>
        <taxon>Flavobacteriales</taxon>
        <taxon>Flavobacteriaceae</taxon>
        <taxon>Gangjinia</taxon>
    </lineage>
</organism>
<dbReference type="PANTHER" id="PTHR34183">
    <property type="entry name" value="ENDOLYTIC PEPTIDOGLYCAN TRANSGLYCOSYLASE RLPA"/>
    <property type="match status" value="1"/>
</dbReference>
<dbReference type="InterPro" id="IPR034718">
    <property type="entry name" value="RlpA"/>
</dbReference>
<comment type="similarity">
    <text evidence="4 5">Belongs to the RlpA family.</text>
</comment>
<sequence length="240" mass="26744" precursor="true">MQKTILSIILLFIVSTTFAQVQTGKTSFYANKFEGRKTASGVKYYHNKMTAAHRTLDFGTMVKVTNLANNKSVIVEVNDRGPFVRGRIIDLSKSAAQKLDFIGQGVTDVVVEVLDEKEANTVATKPAIVSSPTVVTTNSTTTAAVVEEKEFYELDVERVNPEGFGVQIGSFQESANLVRLANNLNKSYSKKVHTQVKIIQGVKVYTLVVGEFKDREKAEKFRKKLAKRYPGCFIIDFYNL</sequence>
<dbReference type="Gene3D" id="3.30.70.1070">
    <property type="entry name" value="Sporulation related repeat"/>
    <property type="match status" value="1"/>
</dbReference>
<dbReference type="CDD" id="cd22268">
    <property type="entry name" value="DPBB_RlpA-like"/>
    <property type="match status" value="1"/>
</dbReference>
<feature type="domain" description="SPOR" evidence="6">
    <location>
        <begin position="158"/>
        <end position="240"/>
    </location>
</feature>
<feature type="chain" id="PRO_5044930439" description="Probable endolytic peptidoglycan transglycosylase RlpA" evidence="4">
    <location>
        <begin position="20"/>
        <end position="240"/>
    </location>
</feature>
<comment type="caution">
    <text evidence="7">The sequence shown here is derived from an EMBL/GenBank/DDBJ whole genome shotgun (WGS) entry which is preliminary data.</text>
</comment>
<gene>
    <name evidence="4" type="primary">rlpA</name>
    <name evidence="7" type="ORF">GCM10009117_01820</name>
</gene>
<dbReference type="EC" id="4.2.2.-" evidence="4"/>
<dbReference type="PROSITE" id="PS51724">
    <property type="entry name" value="SPOR"/>
    <property type="match status" value="1"/>
</dbReference>
<dbReference type="InterPro" id="IPR007730">
    <property type="entry name" value="SPOR-like_dom"/>
</dbReference>
<evidence type="ECO:0000256" key="5">
    <source>
        <dbReference type="RuleBase" id="RU003495"/>
    </source>
</evidence>
<keyword evidence="3 4" id="KW-0961">Cell wall biogenesis/degradation</keyword>
<dbReference type="Proteomes" id="UP001500507">
    <property type="component" value="Unassembled WGS sequence"/>
</dbReference>
<keyword evidence="8" id="KW-1185">Reference proteome</keyword>
<dbReference type="NCBIfam" id="TIGR00413">
    <property type="entry name" value="rlpA"/>
    <property type="match status" value="1"/>
</dbReference>
<dbReference type="Pfam" id="PF05036">
    <property type="entry name" value="SPOR"/>
    <property type="match status" value="1"/>
</dbReference>
<dbReference type="RefSeq" id="WP_343762613.1">
    <property type="nucleotide sequence ID" value="NZ_BAAAFG010000001.1"/>
</dbReference>
<evidence type="ECO:0000313" key="7">
    <source>
        <dbReference type="EMBL" id="GAA0871037.1"/>
    </source>
</evidence>
<reference evidence="8" key="1">
    <citation type="journal article" date="2019" name="Int. J. Syst. Evol. Microbiol.">
        <title>The Global Catalogue of Microorganisms (GCM) 10K type strain sequencing project: providing services to taxonomists for standard genome sequencing and annotation.</title>
        <authorList>
            <consortium name="The Broad Institute Genomics Platform"/>
            <consortium name="The Broad Institute Genome Sequencing Center for Infectious Disease"/>
            <person name="Wu L."/>
            <person name="Ma J."/>
        </authorList>
    </citation>
    <scope>NUCLEOTIDE SEQUENCE [LARGE SCALE GENOMIC DNA]</scope>
    <source>
        <strain evidence="8">JCM 16082</strain>
    </source>
</reference>
<evidence type="ECO:0000256" key="3">
    <source>
        <dbReference type="ARBA" id="ARBA00023316"/>
    </source>
</evidence>
<dbReference type="EMBL" id="BAAAFG010000001">
    <property type="protein sequence ID" value="GAA0871037.1"/>
    <property type="molecule type" value="Genomic_DNA"/>
</dbReference>
<dbReference type="PANTHER" id="PTHR34183:SF8">
    <property type="entry name" value="ENDOLYTIC PEPTIDOGLYCAN TRANSGLYCOSYLASE RLPA-RELATED"/>
    <property type="match status" value="1"/>
</dbReference>
<dbReference type="Pfam" id="PF03330">
    <property type="entry name" value="DPBB_1"/>
    <property type="match status" value="1"/>
</dbReference>
<keyword evidence="1 4" id="KW-0732">Signal</keyword>
<evidence type="ECO:0000256" key="2">
    <source>
        <dbReference type="ARBA" id="ARBA00023239"/>
    </source>
</evidence>
<dbReference type="Gene3D" id="2.40.40.10">
    <property type="entry name" value="RlpA-like domain"/>
    <property type="match status" value="1"/>
</dbReference>
<dbReference type="SUPFAM" id="SSF50685">
    <property type="entry name" value="Barwin-like endoglucanases"/>
    <property type="match status" value="1"/>
</dbReference>
<name>A0ABP3XTW8_9FLAO</name>
<evidence type="ECO:0000313" key="8">
    <source>
        <dbReference type="Proteomes" id="UP001500507"/>
    </source>
</evidence>
<feature type="signal peptide" evidence="4">
    <location>
        <begin position="1"/>
        <end position="19"/>
    </location>
</feature>
<dbReference type="InterPro" id="IPR036908">
    <property type="entry name" value="RlpA-like_sf"/>
</dbReference>
<protein>
    <recommendedName>
        <fullName evidence="4">Probable endolytic peptidoglycan transglycosylase RlpA</fullName>
        <ecNumber evidence="4">4.2.2.-</ecNumber>
    </recommendedName>
</protein>
<proteinExistence type="inferred from homology"/>
<comment type="function">
    <text evidence="4">Lytic transglycosylase with a strong preference for naked glycan strands that lack stem peptides.</text>
</comment>
<evidence type="ECO:0000256" key="4">
    <source>
        <dbReference type="HAMAP-Rule" id="MF_02071"/>
    </source>
</evidence>
<dbReference type="SUPFAM" id="SSF110997">
    <property type="entry name" value="Sporulation related repeat"/>
    <property type="match status" value="1"/>
</dbReference>
<accession>A0ABP3XTW8</accession>
<dbReference type="InterPro" id="IPR009009">
    <property type="entry name" value="RlpA-like_DPBB"/>
</dbReference>
<dbReference type="InterPro" id="IPR036680">
    <property type="entry name" value="SPOR-like_sf"/>
</dbReference>
<dbReference type="HAMAP" id="MF_02071">
    <property type="entry name" value="RlpA"/>
    <property type="match status" value="1"/>
</dbReference>
<keyword evidence="2 4" id="KW-0456">Lyase</keyword>
<evidence type="ECO:0000259" key="6">
    <source>
        <dbReference type="PROSITE" id="PS51724"/>
    </source>
</evidence>
<evidence type="ECO:0000256" key="1">
    <source>
        <dbReference type="ARBA" id="ARBA00022729"/>
    </source>
</evidence>
<dbReference type="InterPro" id="IPR012997">
    <property type="entry name" value="RplA"/>
</dbReference>